<evidence type="ECO:0000313" key="3">
    <source>
        <dbReference type="EMBL" id="GIJ10568.1"/>
    </source>
</evidence>
<protein>
    <recommendedName>
        <fullName evidence="5">AAA family ATPase</fullName>
    </recommendedName>
</protein>
<dbReference type="Pfam" id="PF13555">
    <property type="entry name" value="AAA_29"/>
    <property type="match status" value="1"/>
</dbReference>
<dbReference type="Proteomes" id="UP000647017">
    <property type="component" value="Unassembled WGS sequence"/>
</dbReference>
<evidence type="ECO:0000256" key="2">
    <source>
        <dbReference type="SAM" id="MobiDB-lite"/>
    </source>
</evidence>
<sequence>MTIDSPDQPALVPMPLVSPPTSQPPAPLFYLPGATDGTLQCKAESFQLVNWGGFEGRARFDFHPGATLISGASGTGKSTLLDAYIALMMPSDTPFNGASNDAVAGRARSAEQRNLLSYLRGQTDTTTDDHGRERPKVLRGDQRSTWGAVAMTFIDDRGRRFTAMRVYYVPARATQVGDITMRMATYEGHLDLVDLAGHADGLFAPKALKEAFPGLETHNSYTAFAARLHTRLGIGANGDGEKALRLLVRIQSGHQIRTVDELYKEMVLERPATYEAADRAIGHFDDLEAAYLAMQTEQQKAELLGPITGKHAELTSAQATMAEIESFGLAATGDSPISRWRLGREAAMLDAAIANCRQQQQHNATDLSQAVSTVTSLEQELATTEAAHRDAGGGELQRLAEQVTQQRQRRDERLDRRGGLAARTTALAAPLDDRDTFERLQATAAVFLAEHPTAATTLLERHDGLRDREFPLFERRKHLTAERTSLAGRTGRVPKFLDDLRHQVAAAAGIEVEELPFLAELIDVAADQQRWRTAVETVLGASARLLLIPHDRFEAFSAAIDPLRLRGRLTFEGVPLGPDRPGEPDQDKIIGKLLFKDSLFTGWVRRHVGDPARNALCVETPDQLTGPGLRVTLAGQTRIGTRGTHGRTEQASIIGFSNEEALAEIDRELATITTALDAIATERTTLDGERAALDTQRSAYEAIAAATWDDIDVASVEARIGQLERAREAILNADDQLQHLQGRIDELADQLDQARADRFRFAERATALQSRMSTMTEQQKMVAADLDRNSQEERVALTDQQATALDQHFTDAVAPGDPEDLDQFPANLARLRQRLSTVAESARTQARNAEAELERIFSAYQLKFEDPNLGRTAASYPDYATILDTILTTGLHERRDAWRQRLMKWSGEDLVPLAGAMESSIDEIEERLDPINAILRDLPFGANRDRLRIKLRRLAPEAVVQFRRQLRALSSGATRELPEQQMQQRFHELQQFMRRIRRRNDPRAVADLSDRDRLLDVRRHVEITAERYDSAGQLLSTHSSLGGKSGGESQELVAFIVGAALRFRLGDELRTRPRFAPVFLDEGFVKSDAEFAGRAVQAWKGLGFQLIVGAPLDKVTALEPHMDHLLAITKNTITHYSFVTGISDARTAQDDRPPAIPGARNPINGTAAQHTAPESHPAR</sequence>
<accession>A0ABQ4HY26</accession>
<proteinExistence type="predicted"/>
<gene>
    <name evidence="3" type="ORF">Van01_37820</name>
</gene>
<dbReference type="EMBL" id="BOOZ01000023">
    <property type="protein sequence ID" value="GIJ10568.1"/>
    <property type="molecule type" value="Genomic_DNA"/>
</dbReference>
<name>A0ABQ4HY26_9ACTN</name>
<comment type="caution">
    <text evidence="3">The sequence shown here is derived from an EMBL/GenBank/DDBJ whole genome shotgun (WGS) entry which is preliminary data.</text>
</comment>
<keyword evidence="4" id="KW-1185">Reference proteome</keyword>
<dbReference type="RefSeq" id="WP_204008971.1">
    <property type="nucleotide sequence ID" value="NZ_BOOZ01000023.1"/>
</dbReference>
<dbReference type="InterPro" id="IPR027417">
    <property type="entry name" value="P-loop_NTPase"/>
</dbReference>
<feature type="coiled-coil region" evidence="1">
    <location>
        <begin position="713"/>
        <end position="757"/>
    </location>
</feature>
<organism evidence="3 4">
    <name type="scientific">Micromonospora andamanensis</name>
    <dbReference type="NCBI Taxonomy" id="1287068"/>
    <lineage>
        <taxon>Bacteria</taxon>
        <taxon>Bacillati</taxon>
        <taxon>Actinomycetota</taxon>
        <taxon>Actinomycetes</taxon>
        <taxon>Micromonosporales</taxon>
        <taxon>Micromonosporaceae</taxon>
        <taxon>Micromonospora</taxon>
    </lineage>
</organism>
<dbReference type="SUPFAM" id="SSF52540">
    <property type="entry name" value="P-loop containing nucleoside triphosphate hydrolases"/>
    <property type="match status" value="1"/>
</dbReference>
<reference evidence="3 4" key="1">
    <citation type="submission" date="2021-01" db="EMBL/GenBank/DDBJ databases">
        <title>Whole genome shotgun sequence of Verrucosispora andamanensis NBRC 109075.</title>
        <authorList>
            <person name="Komaki H."/>
            <person name="Tamura T."/>
        </authorList>
    </citation>
    <scope>NUCLEOTIDE SEQUENCE [LARGE SCALE GENOMIC DNA]</scope>
    <source>
        <strain evidence="3 4">NBRC 109075</strain>
    </source>
</reference>
<dbReference type="Pfam" id="PF13558">
    <property type="entry name" value="SbcC_Walker_B"/>
    <property type="match status" value="1"/>
</dbReference>
<evidence type="ECO:0000313" key="4">
    <source>
        <dbReference type="Proteomes" id="UP000647017"/>
    </source>
</evidence>
<feature type="region of interest" description="Disordered" evidence="2">
    <location>
        <begin position="1147"/>
        <end position="1179"/>
    </location>
</feature>
<evidence type="ECO:0008006" key="5">
    <source>
        <dbReference type="Google" id="ProtNLM"/>
    </source>
</evidence>
<evidence type="ECO:0000256" key="1">
    <source>
        <dbReference type="SAM" id="Coils"/>
    </source>
</evidence>
<keyword evidence="1" id="KW-0175">Coiled coil</keyword>
<dbReference type="Gene3D" id="3.40.1140.10">
    <property type="match status" value="1"/>
</dbReference>
<feature type="coiled-coil region" evidence="1">
    <location>
        <begin position="832"/>
        <end position="859"/>
    </location>
</feature>